<evidence type="ECO:0000259" key="3">
    <source>
        <dbReference type="Pfam" id="PF14067"/>
    </source>
</evidence>
<feature type="domain" description="LssY-like C-terminal" evidence="3">
    <location>
        <begin position="132"/>
        <end position="321"/>
    </location>
</feature>
<feature type="region of interest" description="Disordered" evidence="1">
    <location>
        <begin position="1"/>
        <end position="37"/>
    </location>
</feature>
<evidence type="ECO:0000256" key="1">
    <source>
        <dbReference type="SAM" id="MobiDB-lite"/>
    </source>
</evidence>
<dbReference type="STRING" id="1630135.DAD186_01280"/>
<keyword evidence="2" id="KW-0472">Membrane</keyword>
<feature type="transmembrane region" description="Helical" evidence="2">
    <location>
        <begin position="394"/>
        <end position="415"/>
    </location>
</feature>
<protein>
    <recommendedName>
        <fullName evidence="3">LssY-like C-terminal domain-containing protein</fullName>
    </recommendedName>
</protein>
<dbReference type="PATRIC" id="fig|1630135.4.peg.132"/>
<dbReference type="Proteomes" id="UP000092596">
    <property type="component" value="Chromosome"/>
</dbReference>
<accession>A0A1B0ZFF7</accession>
<proteinExistence type="predicted"/>
<dbReference type="Pfam" id="PF14067">
    <property type="entry name" value="LssY_C"/>
    <property type="match status" value="1"/>
</dbReference>
<feature type="transmembrane region" description="Helical" evidence="2">
    <location>
        <begin position="442"/>
        <end position="461"/>
    </location>
</feature>
<feature type="transmembrane region" description="Helical" evidence="2">
    <location>
        <begin position="107"/>
        <end position="133"/>
    </location>
</feature>
<gene>
    <name evidence="4" type="ORF">DAD186_01280</name>
</gene>
<organism evidence="4 5">
    <name type="scientific">Dermabacter vaginalis</name>
    <dbReference type="NCBI Taxonomy" id="1630135"/>
    <lineage>
        <taxon>Bacteria</taxon>
        <taxon>Bacillati</taxon>
        <taxon>Actinomycetota</taxon>
        <taxon>Actinomycetes</taxon>
        <taxon>Micrococcales</taxon>
        <taxon>Dermabacteraceae</taxon>
        <taxon>Dermabacter</taxon>
    </lineage>
</organism>
<sequence>MSVMEAYGARARAEARQPSDPLPLPEKPRVVPRPPHTKRTRFAKWKRPVPLTYPTYDHAAGHDHDRPRLEIYPRLDAVFVLLATVLSLVLAYVFLRQGLTTNPSRLINLLVFWLVFTYAALPRIHQALTAVYVPDYFMGRTRTADGLLGDPVNLAFEGSAEDIHVAMRKAGWVLAEENTLHSARRTVVAFLLRRSYPRAPVSSLFLFGRRHEFAYQQEVGGTTLRRHHIRFWRVPHKWVMPGGHRVTWLAAATYDRGVGLSRFTLQVTHKIDENTDVERNYVVDTLLHADHAIPVGVIKDYSTSYHHVNGGGDPLRTDGHLPVVDVTGAEARSTGSTAVIQPRNRATGIFYLRGRSLRPGELMQSLEREWHGAREDFLQAIRNFGDHHLPPPSIGFVGLMIALETIAVLGLWWLVWAKGSGATVADGVTRALGFERLGDAPLVPLTVLVAGQIVLFLLMLGRNRWARLGLMALLAFDSLTRISVAALEPAGAASASELLGVGLSTLALLTLTSDAARIWVHTDRIAYYAARESANDEGSSCGEDPDRA</sequence>
<dbReference type="EMBL" id="CP012117">
    <property type="protein sequence ID" value="ANP26687.1"/>
    <property type="molecule type" value="Genomic_DNA"/>
</dbReference>
<dbReference type="AlphaFoldDB" id="A0A1B0ZFF7"/>
<evidence type="ECO:0000313" key="5">
    <source>
        <dbReference type="Proteomes" id="UP000092596"/>
    </source>
</evidence>
<dbReference type="KEGG" id="dva:DAD186_01280"/>
<reference evidence="4 5" key="1">
    <citation type="submission" date="2015-06" db="EMBL/GenBank/DDBJ databases">
        <title>Investigation of pathophysiology for high-risk pregnancy and development of treatment modality based on it.</title>
        <authorList>
            <person name="Kim B.-C."/>
            <person name="Lim S."/>
        </authorList>
    </citation>
    <scope>NUCLEOTIDE SEQUENCE [LARGE SCALE GENOMIC DNA]</scope>
    <source>
        <strain evidence="4 5">AD1-86</strain>
    </source>
</reference>
<keyword evidence="2" id="KW-0812">Transmembrane</keyword>
<evidence type="ECO:0000313" key="4">
    <source>
        <dbReference type="EMBL" id="ANP26687.1"/>
    </source>
</evidence>
<dbReference type="InterPro" id="IPR025902">
    <property type="entry name" value="LssY-like-C_dom"/>
</dbReference>
<evidence type="ECO:0000256" key="2">
    <source>
        <dbReference type="SAM" id="Phobius"/>
    </source>
</evidence>
<keyword evidence="2" id="KW-1133">Transmembrane helix</keyword>
<feature type="transmembrane region" description="Helical" evidence="2">
    <location>
        <begin position="75"/>
        <end position="95"/>
    </location>
</feature>
<name>A0A1B0ZFF7_9MICO</name>